<proteinExistence type="predicted"/>
<reference evidence="1 2" key="1">
    <citation type="journal article" date="2018" name="Front. Plant Sci.">
        <title>Red Clover (Trifolium pratense) and Zigzag Clover (T. medium) - A Picture of Genomic Similarities and Differences.</title>
        <authorList>
            <person name="Dluhosova J."/>
            <person name="Istvanek J."/>
            <person name="Nedelnik J."/>
            <person name="Repkova J."/>
        </authorList>
    </citation>
    <scope>NUCLEOTIDE SEQUENCE [LARGE SCALE GENOMIC DNA]</scope>
    <source>
        <strain evidence="2">cv. 10/8</strain>
        <tissue evidence="1">Leaf</tissue>
    </source>
</reference>
<accession>A0A392U5X5</accession>
<dbReference type="AlphaFoldDB" id="A0A392U5X5"/>
<dbReference type="Proteomes" id="UP000265520">
    <property type="component" value="Unassembled WGS sequence"/>
</dbReference>
<dbReference type="EMBL" id="LXQA010726831">
    <property type="protein sequence ID" value="MCI67930.1"/>
    <property type="molecule type" value="Genomic_DNA"/>
</dbReference>
<name>A0A392U5X5_9FABA</name>
<evidence type="ECO:0000313" key="1">
    <source>
        <dbReference type="EMBL" id="MCI67930.1"/>
    </source>
</evidence>
<keyword evidence="2" id="KW-1185">Reference proteome</keyword>
<comment type="caution">
    <text evidence="1">The sequence shown here is derived from an EMBL/GenBank/DDBJ whole genome shotgun (WGS) entry which is preliminary data.</text>
</comment>
<evidence type="ECO:0000313" key="2">
    <source>
        <dbReference type="Proteomes" id="UP000265520"/>
    </source>
</evidence>
<protein>
    <submittedName>
        <fullName evidence="1">Uncharacterized protein</fullName>
    </submittedName>
</protein>
<organism evidence="1 2">
    <name type="scientific">Trifolium medium</name>
    <dbReference type="NCBI Taxonomy" id="97028"/>
    <lineage>
        <taxon>Eukaryota</taxon>
        <taxon>Viridiplantae</taxon>
        <taxon>Streptophyta</taxon>
        <taxon>Embryophyta</taxon>
        <taxon>Tracheophyta</taxon>
        <taxon>Spermatophyta</taxon>
        <taxon>Magnoliopsida</taxon>
        <taxon>eudicotyledons</taxon>
        <taxon>Gunneridae</taxon>
        <taxon>Pentapetalae</taxon>
        <taxon>rosids</taxon>
        <taxon>fabids</taxon>
        <taxon>Fabales</taxon>
        <taxon>Fabaceae</taxon>
        <taxon>Papilionoideae</taxon>
        <taxon>50 kb inversion clade</taxon>
        <taxon>NPAAA clade</taxon>
        <taxon>Hologalegina</taxon>
        <taxon>IRL clade</taxon>
        <taxon>Trifolieae</taxon>
        <taxon>Trifolium</taxon>
    </lineage>
</organism>
<sequence>VGGRRGRLGVEETVEDVEGGDVGGVSVFTSQSLFAGPIFRYVAVAA</sequence>
<feature type="non-terminal residue" evidence="1">
    <location>
        <position position="1"/>
    </location>
</feature>